<name>A0A5K7YZ28_9BACT</name>
<reference evidence="1 2" key="1">
    <citation type="submission" date="2019-11" db="EMBL/GenBank/DDBJ databases">
        <title>Comparative genomics of hydrocarbon-degrading Desulfosarcina strains.</title>
        <authorList>
            <person name="Watanabe M."/>
            <person name="Kojima H."/>
            <person name="Fukui M."/>
        </authorList>
    </citation>
    <scope>NUCLEOTIDE SEQUENCE [LARGE SCALE GENOMIC DNA]</scope>
    <source>
        <strain evidence="1 2">PP31</strain>
    </source>
</reference>
<dbReference type="Proteomes" id="UP000427769">
    <property type="component" value="Chromosome"/>
</dbReference>
<evidence type="ECO:0000313" key="1">
    <source>
        <dbReference type="EMBL" id="BBO74962.1"/>
    </source>
</evidence>
<gene>
    <name evidence="1" type="ORF">DSCW_23790</name>
</gene>
<protein>
    <submittedName>
        <fullName evidence="1">Uncharacterized protein</fullName>
    </submittedName>
</protein>
<dbReference type="KEGG" id="dwd:DSCW_23790"/>
<evidence type="ECO:0000313" key="2">
    <source>
        <dbReference type="Proteomes" id="UP000427769"/>
    </source>
</evidence>
<accession>A0A5K7YZ28</accession>
<keyword evidence="2" id="KW-1185">Reference proteome</keyword>
<organism evidence="1 2">
    <name type="scientific">Desulfosarcina widdelii</name>
    <dbReference type="NCBI Taxonomy" id="947919"/>
    <lineage>
        <taxon>Bacteria</taxon>
        <taxon>Pseudomonadati</taxon>
        <taxon>Thermodesulfobacteriota</taxon>
        <taxon>Desulfobacteria</taxon>
        <taxon>Desulfobacterales</taxon>
        <taxon>Desulfosarcinaceae</taxon>
        <taxon>Desulfosarcina</taxon>
    </lineage>
</organism>
<dbReference type="InterPro" id="IPR045445">
    <property type="entry name" value="DUF6502"/>
</dbReference>
<dbReference type="Pfam" id="PF20112">
    <property type="entry name" value="DUF6502"/>
    <property type="match status" value="1"/>
</dbReference>
<dbReference type="RefSeq" id="WP_155303929.1">
    <property type="nucleotide sequence ID" value="NZ_AP021875.1"/>
</dbReference>
<dbReference type="OrthoDB" id="6356376at2"/>
<sequence>MNGSEFFGNRKIPTIILMPVNHNTIQVINSAIVKLLRPLIRMAMKRGISYGHFSSLVKWVFYDIAKNDLTIKGRKQTQSRISVLTGFSRKEVKHLSEIDPPSSQKVFDRNNRCARVISGWRRETDFVDKKGKPIIIPIYGKGTTFDTLVKKFSGDIPTRAIMDELLRVGAVQLESEQRLRLITDVFVPTLDEVSKFQILGTDVGLLISTIENNIEFGIKQPFFQRKVYYDNVPDEVIPDIRRMSNKSAQILINDMDRYIAINDRDVNPKLEGSGRNIVGIGIYYFEKPYKNFYED</sequence>
<dbReference type="EMBL" id="AP021875">
    <property type="protein sequence ID" value="BBO74962.1"/>
    <property type="molecule type" value="Genomic_DNA"/>
</dbReference>
<proteinExistence type="predicted"/>
<dbReference type="AlphaFoldDB" id="A0A5K7YZ28"/>